<evidence type="ECO:0000259" key="1">
    <source>
        <dbReference type="PROSITE" id="PS51340"/>
    </source>
</evidence>
<name>A0ABY7T870_9SPHI</name>
<evidence type="ECO:0000313" key="3">
    <source>
        <dbReference type="Proteomes" id="UP001216139"/>
    </source>
</evidence>
<dbReference type="PANTHER" id="PTHR14237:SF19">
    <property type="entry name" value="MITOCHONDRIAL AMIDOXIME REDUCING COMPONENT 1"/>
    <property type="match status" value="1"/>
</dbReference>
<organism evidence="2 3">
    <name type="scientific">Mucilaginibacter jinjuensis</name>
    <dbReference type="NCBI Taxonomy" id="1176721"/>
    <lineage>
        <taxon>Bacteria</taxon>
        <taxon>Pseudomonadati</taxon>
        <taxon>Bacteroidota</taxon>
        <taxon>Sphingobacteriia</taxon>
        <taxon>Sphingobacteriales</taxon>
        <taxon>Sphingobacteriaceae</taxon>
        <taxon>Mucilaginibacter</taxon>
    </lineage>
</organism>
<dbReference type="PANTHER" id="PTHR14237">
    <property type="entry name" value="MOLYBDOPTERIN COFACTOR SULFURASE MOSC"/>
    <property type="match status" value="1"/>
</dbReference>
<keyword evidence="3" id="KW-1185">Reference proteome</keyword>
<evidence type="ECO:0000313" key="2">
    <source>
        <dbReference type="EMBL" id="WCT12468.1"/>
    </source>
</evidence>
<gene>
    <name evidence="2" type="ORF">PQO05_00800</name>
</gene>
<reference evidence="2 3" key="1">
    <citation type="submission" date="2023-02" db="EMBL/GenBank/DDBJ databases">
        <title>Genome sequence of Mucilaginibacter jinjuensis strain KACC 16571.</title>
        <authorList>
            <person name="Kim S."/>
            <person name="Heo J."/>
            <person name="Kwon S.-W."/>
        </authorList>
    </citation>
    <scope>NUCLEOTIDE SEQUENCE [LARGE SCALE GENOMIC DNA]</scope>
    <source>
        <strain evidence="2 3">KACC 16571</strain>
    </source>
</reference>
<dbReference type="Pfam" id="PF03476">
    <property type="entry name" value="MOSC_N"/>
    <property type="match status" value="1"/>
</dbReference>
<dbReference type="InterPro" id="IPR005303">
    <property type="entry name" value="MOCOS_middle"/>
</dbReference>
<dbReference type="SUPFAM" id="SSF50800">
    <property type="entry name" value="PK beta-barrel domain-like"/>
    <property type="match status" value="1"/>
</dbReference>
<dbReference type="Proteomes" id="UP001216139">
    <property type="component" value="Chromosome"/>
</dbReference>
<dbReference type="PROSITE" id="PS51340">
    <property type="entry name" value="MOSC"/>
    <property type="match status" value="1"/>
</dbReference>
<dbReference type="Pfam" id="PF03473">
    <property type="entry name" value="MOSC"/>
    <property type="match status" value="1"/>
</dbReference>
<dbReference type="InterPro" id="IPR005302">
    <property type="entry name" value="MoCF_Sase_C"/>
</dbReference>
<protein>
    <submittedName>
        <fullName evidence="2">MOSC domain-containing protein</fullName>
    </submittedName>
</protein>
<accession>A0ABY7T870</accession>
<dbReference type="SUPFAM" id="SSF141673">
    <property type="entry name" value="MOSC N-terminal domain-like"/>
    <property type="match status" value="1"/>
</dbReference>
<dbReference type="InterPro" id="IPR011037">
    <property type="entry name" value="Pyrv_Knase-like_insert_dom_sf"/>
</dbReference>
<dbReference type="RefSeq" id="WP_273630732.1">
    <property type="nucleotide sequence ID" value="NZ_CP117167.1"/>
</dbReference>
<dbReference type="EMBL" id="CP117167">
    <property type="protein sequence ID" value="WCT12468.1"/>
    <property type="molecule type" value="Genomic_DNA"/>
</dbReference>
<proteinExistence type="predicted"/>
<feature type="domain" description="MOSC" evidence="1">
    <location>
        <begin position="124"/>
        <end position="264"/>
    </location>
</feature>
<sequence length="265" mass="30089">MLQVSQLFIYPIKSLGGIELSSAEVTDRGLKYDRRWMLIDDNNRFISQREFAKMALLHINIDAGGLRVTYMPHQSSILIPFHPQTNTVIQATVWDDTCEGTLVDPEVDQWFTQILGMNARLIYMADSSLRAVDPKYAKQQEVTSFADAYPFLIIGQASLDELNTRLQNQIKMDRFRPNIVFTGGEPYAEDVMPHIRINNINFYGVKRCARCVMITIDQQNAAKNVEPMKVLAGYRAQNNKIYFGQNLLHQGVGEISVGDKLEIPG</sequence>